<sequence>MTLTMEDQDYLGEIEILQDYLDKLRTILKPGCSREVLKAAISSMASINDVLKVMSAPLNAELPLYHFN</sequence>
<name>A0A0A8ZFH8_ARUDO</name>
<reference evidence="1" key="2">
    <citation type="journal article" date="2015" name="Data Brief">
        <title>Shoot transcriptome of the giant reed, Arundo donax.</title>
        <authorList>
            <person name="Barrero R.A."/>
            <person name="Guerrero F.D."/>
            <person name="Moolhuijzen P."/>
            <person name="Goolsby J.A."/>
            <person name="Tidwell J."/>
            <person name="Bellgard S.E."/>
            <person name="Bellgard M.I."/>
        </authorList>
    </citation>
    <scope>NUCLEOTIDE SEQUENCE</scope>
    <source>
        <tissue evidence="1">Shoot tissue taken approximately 20 cm above the soil surface</tissue>
    </source>
</reference>
<dbReference type="EMBL" id="GBRH01262380">
    <property type="protein sequence ID" value="JAD35515.1"/>
    <property type="molecule type" value="Transcribed_RNA"/>
</dbReference>
<reference evidence="1" key="1">
    <citation type="submission" date="2014-09" db="EMBL/GenBank/DDBJ databases">
        <authorList>
            <person name="Magalhaes I.L.F."/>
            <person name="Oliveira U."/>
            <person name="Santos F.R."/>
            <person name="Vidigal T.H.D.A."/>
            <person name="Brescovit A.D."/>
            <person name="Santos A.J."/>
        </authorList>
    </citation>
    <scope>NUCLEOTIDE SEQUENCE</scope>
    <source>
        <tissue evidence="1">Shoot tissue taken approximately 20 cm above the soil surface</tissue>
    </source>
</reference>
<accession>A0A0A8ZFH8</accession>
<dbReference type="AlphaFoldDB" id="A0A0A8ZFH8"/>
<organism evidence="1">
    <name type="scientific">Arundo donax</name>
    <name type="common">Giant reed</name>
    <name type="synonym">Donax arundinaceus</name>
    <dbReference type="NCBI Taxonomy" id="35708"/>
    <lineage>
        <taxon>Eukaryota</taxon>
        <taxon>Viridiplantae</taxon>
        <taxon>Streptophyta</taxon>
        <taxon>Embryophyta</taxon>
        <taxon>Tracheophyta</taxon>
        <taxon>Spermatophyta</taxon>
        <taxon>Magnoliopsida</taxon>
        <taxon>Liliopsida</taxon>
        <taxon>Poales</taxon>
        <taxon>Poaceae</taxon>
        <taxon>PACMAD clade</taxon>
        <taxon>Arundinoideae</taxon>
        <taxon>Arundineae</taxon>
        <taxon>Arundo</taxon>
    </lineage>
</organism>
<protein>
    <submittedName>
        <fullName evidence="1">Uncharacterized protein</fullName>
    </submittedName>
</protein>
<evidence type="ECO:0000313" key="1">
    <source>
        <dbReference type="EMBL" id="JAD35515.1"/>
    </source>
</evidence>
<proteinExistence type="predicted"/>